<evidence type="ECO:0000313" key="1">
    <source>
        <dbReference type="EMBL" id="MFD0963329.1"/>
    </source>
</evidence>
<dbReference type="Proteomes" id="UP001596997">
    <property type="component" value="Unassembled WGS sequence"/>
</dbReference>
<reference evidence="2" key="1">
    <citation type="journal article" date="2019" name="Int. J. Syst. Evol. Microbiol.">
        <title>The Global Catalogue of Microorganisms (GCM) 10K type strain sequencing project: providing services to taxonomists for standard genome sequencing and annotation.</title>
        <authorList>
            <consortium name="The Broad Institute Genomics Platform"/>
            <consortium name="The Broad Institute Genome Sequencing Center for Infectious Disease"/>
            <person name="Wu L."/>
            <person name="Ma J."/>
        </authorList>
    </citation>
    <scope>NUCLEOTIDE SEQUENCE [LARGE SCALE GENOMIC DNA]</scope>
    <source>
        <strain evidence="2">CCUG 62114</strain>
    </source>
</reference>
<protein>
    <submittedName>
        <fullName evidence="1">Uncharacterized protein</fullName>
    </submittedName>
</protein>
<accession>A0ABW3I0I2</accession>
<dbReference type="EMBL" id="JBHTJM010000005">
    <property type="protein sequence ID" value="MFD0963329.1"/>
    <property type="molecule type" value="Genomic_DNA"/>
</dbReference>
<evidence type="ECO:0000313" key="2">
    <source>
        <dbReference type="Proteomes" id="UP001596997"/>
    </source>
</evidence>
<gene>
    <name evidence="1" type="ORF">ACFQ1O_04855</name>
</gene>
<comment type="caution">
    <text evidence="1">The sequence shown here is derived from an EMBL/GenBank/DDBJ whole genome shotgun (WGS) entry which is preliminary data.</text>
</comment>
<keyword evidence="2" id="KW-1185">Reference proteome</keyword>
<dbReference type="RefSeq" id="WP_377713923.1">
    <property type="nucleotide sequence ID" value="NZ_JBHTJM010000005.1"/>
</dbReference>
<name>A0ABW3I0I2_9FLAO</name>
<sequence length="749" mass="86192">MKKNQILLIFLFINFIGFSQTLDSKISHLGNTYSILLEENSEHKYDLIITNETNDGLSLKRVIANDITEAEFEKTITSKFDVLTDTYLFKSEMVDSLKIKSSELKNYSFENFVENLVPNKKWLLTMFKKKIEFENYKDFIENKLTLEKNNLFDKLDIVVKQVNGKKEFAYVFNSGEPKSFNNLADFENVFYDLAKENRALLTNFYSNEELKETIKSDLIKSNSKALSNIYKRIIANDNYKLLGNYTSEIVKGSPEIIKDTYEVSVKQDLSRNLFVLNICGSISEACKHTIKLDLKIEPSVFKNEVNNTISKLRTGNKLSDRDIDNLYIKCINSNEGAIIKEANKPIQKELKNKIKQIEDEKTSYSGILKLNEEIIIYNNKVDSGKRFKPDYATFRVFNNRAKTIVVEGSIVNKDGVETSTENISINFQYSVPFRALTDGSHNVSIWEGREKIGIIYYSDIFKYSPDGKKFNYAAKNKDYNVKVNDTVRVEQRKLADYFTPVIFTDFLGLNSNNSNSLIVAEGKMKVPIWIRNWNYFTFIPTLRANVNVALYNGFDDDSRVISEEGTNTFTNANINTFDYVKYANINANITLDLLSVELKGLSTDISFGTGIRYYRTGYKYTNTSSLGRDEVFTDQLNALAPELSLNFQIRPQGNFGADLTLIHSWLNARGTKENSTIIVPQTEKDKRLLQVNLDFYFKLTPKVSNNGVYFRMGGWYHNETKDFFPQFMVGYATNLSSFVNKFKEKDEIE</sequence>
<organism evidence="1 2">
    <name type="scientific">Pseudofulvibacter geojedonensis</name>
    <dbReference type="NCBI Taxonomy" id="1123758"/>
    <lineage>
        <taxon>Bacteria</taxon>
        <taxon>Pseudomonadati</taxon>
        <taxon>Bacteroidota</taxon>
        <taxon>Flavobacteriia</taxon>
        <taxon>Flavobacteriales</taxon>
        <taxon>Flavobacteriaceae</taxon>
        <taxon>Pseudofulvibacter</taxon>
    </lineage>
</organism>
<proteinExistence type="predicted"/>